<name>A0A1A8XKR8_9PROT</name>
<dbReference type="Gene3D" id="3.90.1150.10">
    <property type="entry name" value="Aspartate Aminotransferase, domain 1"/>
    <property type="match status" value="1"/>
</dbReference>
<gene>
    <name evidence="5" type="ORF">ACCAA_1570003</name>
</gene>
<evidence type="ECO:0000313" key="6">
    <source>
        <dbReference type="Proteomes" id="UP000199169"/>
    </source>
</evidence>
<dbReference type="PANTHER" id="PTHR30244:SF34">
    <property type="entry name" value="DTDP-4-AMINO-4,6-DIDEOXYGALACTOSE TRANSAMINASE"/>
    <property type="match status" value="1"/>
</dbReference>
<feature type="active site" description="Proton acceptor" evidence="2">
    <location>
        <position position="182"/>
    </location>
</feature>
<dbReference type="GO" id="GO:0008483">
    <property type="term" value="F:transaminase activity"/>
    <property type="evidence" value="ECO:0007669"/>
    <property type="project" value="UniProtKB-KW"/>
</dbReference>
<dbReference type="Proteomes" id="UP000199169">
    <property type="component" value="Unassembled WGS sequence"/>
</dbReference>
<dbReference type="Pfam" id="PF01041">
    <property type="entry name" value="DegT_DnrJ_EryC1"/>
    <property type="match status" value="1"/>
</dbReference>
<keyword evidence="3 4" id="KW-0663">Pyridoxal phosphate</keyword>
<dbReference type="InterPro" id="IPR015421">
    <property type="entry name" value="PyrdxlP-dep_Trfase_major"/>
</dbReference>
<dbReference type="EMBL" id="FLQX01000065">
    <property type="protein sequence ID" value="SBT04543.1"/>
    <property type="molecule type" value="Genomic_DNA"/>
</dbReference>
<evidence type="ECO:0000256" key="2">
    <source>
        <dbReference type="PIRSR" id="PIRSR000390-1"/>
    </source>
</evidence>
<evidence type="ECO:0000256" key="1">
    <source>
        <dbReference type="ARBA" id="ARBA00037999"/>
    </source>
</evidence>
<dbReference type="PANTHER" id="PTHR30244">
    <property type="entry name" value="TRANSAMINASE"/>
    <property type="match status" value="1"/>
</dbReference>
<accession>A0A1A8XKR8</accession>
<reference evidence="5 6" key="1">
    <citation type="submission" date="2016-06" db="EMBL/GenBank/DDBJ databases">
        <authorList>
            <person name="Kjaerup R.B."/>
            <person name="Dalgaard T.S."/>
            <person name="Juul-Madsen H.R."/>
        </authorList>
    </citation>
    <scope>NUCLEOTIDE SEQUENCE [LARGE SCALE GENOMIC DNA]</scope>
    <source>
        <strain evidence="5">3</strain>
    </source>
</reference>
<dbReference type="AlphaFoldDB" id="A0A1A8XKR8"/>
<dbReference type="STRING" id="1860102.ACCAA_1570003"/>
<dbReference type="RefSeq" id="WP_186406068.1">
    <property type="nucleotide sequence ID" value="NZ_FLQX01000065.1"/>
</dbReference>
<organism evidence="5 6">
    <name type="scientific">Candidatus Accumulibacter aalborgensis</name>
    <dbReference type="NCBI Taxonomy" id="1860102"/>
    <lineage>
        <taxon>Bacteria</taxon>
        <taxon>Pseudomonadati</taxon>
        <taxon>Pseudomonadota</taxon>
        <taxon>Betaproteobacteria</taxon>
        <taxon>Candidatus Accumulibacter</taxon>
    </lineage>
</organism>
<dbReference type="SUPFAM" id="SSF53383">
    <property type="entry name" value="PLP-dependent transferases"/>
    <property type="match status" value="1"/>
</dbReference>
<comment type="similarity">
    <text evidence="1 4">Belongs to the DegT/DnrJ/EryC1 family.</text>
</comment>
<feature type="modified residue" description="N6-(pyridoxal phosphate)lysine" evidence="3">
    <location>
        <position position="182"/>
    </location>
</feature>
<dbReference type="InterPro" id="IPR000653">
    <property type="entry name" value="DegT/StrS_aminotransferase"/>
</dbReference>
<keyword evidence="5" id="KW-0808">Transferase</keyword>
<dbReference type="InterPro" id="IPR015422">
    <property type="entry name" value="PyrdxlP-dep_Trfase_small"/>
</dbReference>
<protein>
    <submittedName>
        <fullName evidence="5">DegT/DnrJ/EryC1/StrS aminotransferase</fullName>
    </submittedName>
</protein>
<keyword evidence="5" id="KW-0032">Aminotransferase</keyword>
<keyword evidence="6" id="KW-1185">Reference proteome</keyword>
<sequence>MKVDFYRHSLGAADAEGVARVLDTPFLTSGMVGKAVETQLSAFFEVPHALLMNSWTNGALATLLALGVGPGDEVIVPAMTFIATANVVELLGAKPVFIDVDAATLLITPAAVEMAITPRTKAVIAVHLYGQMCDMRALADLLADRPEIALLEDCAHCFEGRRDDYGPGQYSDAALFSFYATKNVTCGEGGAFATRRAELYEAVMRARLHGMSASAVDRYQTGGYRHWDMEVLGVKANLPDLLAVLLPRQIPTVRDRLSVRSAMAQEYATALAALNVRMPHTEIGVVHAQHLFPIHVHPRLRDEVIAGLNQRGVAVAINYRSVPTLTYYHRKYGYAPADFPVSYEWGEGTVTLPFFPDLSAEARAYVLASVADVIAAGATRH</sequence>
<dbReference type="GO" id="GO:0000271">
    <property type="term" value="P:polysaccharide biosynthetic process"/>
    <property type="evidence" value="ECO:0007669"/>
    <property type="project" value="TreeGrafter"/>
</dbReference>
<dbReference type="InterPro" id="IPR015424">
    <property type="entry name" value="PyrdxlP-dep_Trfase"/>
</dbReference>
<evidence type="ECO:0000256" key="4">
    <source>
        <dbReference type="RuleBase" id="RU004508"/>
    </source>
</evidence>
<evidence type="ECO:0000313" key="5">
    <source>
        <dbReference type="EMBL" id="SBT04543.1"/>
    </source>
</evidence>
<dbReference type="Gene3D" id="3.40.640.10">
    <property type="entry name" value="Type I PLP-dependent aspartate aminotransferase-like (Major domain)"/>
    <property type="match status" value="1"/>
</dbReference>
<dbReference type="GO" id="GO:0030170">
    <property type="term" value="F:pyridoxal phosphate binding"/>
    <property type="evidence" value="ECO:0007669"/>
    <property type="project" value="TreeGrafter"/>
</dbReference>
<evidence type="ECO:0000256" key="3">
    <source>
        <dbReference type="PIRSR" id="PIRSR000390-2"/>
    </source>
</evidence>
<dbReference type="PIRSF" id="PIRSF000390">
    <property type="entry name" value="PLP_StrS"/>
    <property type="match status" value="1"/>
</dbReference>
<dbReference type="CDD" id="cd00616">
    <property type="entry name" value="AHBA_syn"/>
    <property type="match status" value="1"/>
</dbReference>
<proteinExistence type="inferred from homology"/>